<accession>A0A8H5FH60</accession>
<reference evidence="6 7" key="1">
    <citation type="journal article" date="2020" name="ISME J.">
        <title>Uncovering the hidden diversity of litter-decomposition mechanisms in mushroom-forming fungi.</title>
        <authorList>
            <person name="Floudas D."/>
            <person name="Bentzer J."/>
            <person name="Ahren D."/>
            <person name="Johansson T."/>
            <person name="Persson P."/>
            <person name="Tunlid A."/>
        </authorList>
    </citation>
    <scope>NUCLEOTIDE SEQUENCE [LARGE SCALE GENOMIC DNA]</scope>
    <source>
        <strain evidence="6 7">CBS 291.85</strain>
    </source>
</reference>
<evidence type="ECO:0000313" key="6">
    <source>
        <dbReference type="EMBL" id="KAF5336268.1"/>
    </source>
</evidence>
<keyword evidence="1" id="KW-0479">Metal-binding</keyword>
<dbReference type="SUPFAM" id="SSF144232">
    <property type="entry name" value="HIT/MYND zinc finger-like"/>
    <property type="match status" value="1"/>
</dbReference>
<gene>
    <name evidence="6" type="ORF">D9758_016050</name>
</gene>
<dbReference type="GO" id="GO:0005634">
    <property type="term" value="C:nucleus"/>
    <property type="evidence" value="ECO:0007669"/>
    <property type="project" value="TreeGrafter"/>
</dbReference>
<name>A0A8H5FH60_9AGAR</name>
<dbReference type="Gene3D" id="6.10.140.2220">
    <property type="match status" value="1"/>
</dbReference>
<organism evidence="6 7">
    <name type="scientific">Tetrapyrgos nigripes</name>
    <dbReference type="NCBI Taxonomy" id="182062"/>
    <lineage>
        <taxon>Eukaryota</taxon>
        <taxon>Fungi</taxon>
        <taxon>Dikarya</taxon>
        <taxon>Basidiomycota</taxon>
        <taxon>Agaricomycotina</taxon>
        <taxon>Agaricomycetes</taxon>
        <taxon>Agaricomycetidae</taxon>
        <taxon>Agaricales</taxon>
        <taxon>Marasmiineae</taxon>
        <taxon>Marasmiaceae</taxon>
        <taxon>Tetrapyrgos</taxon>
    </lineage>
</organism>
<keyword evidence="7" id="KW-1185">Reference proteome</keyword>
<keyword evidence="2 4" id="KW-0863">Zinc-finger</keyword>
<dbReference type="EMBL" id="JAACJM010000229">
    <property type="protein sequence ID" value="KAF5336268.1"/>
    <property type="molecule type" value="Genomic_DNA"/>
</dbReference>
<dbReference type="Proteomes" id="UP000559256">
    <property type="component" value="Unassembled WGS sequence"/>
</dbReference>
<feature type="domain" description="MYND-type" evidence="5">
    <location>
        <begin position="257"/>
        <end position="295"/>
    </location>
</feature>
<dbReference type="GO" id="GO:0000981">
    <property type="term" value="F:DNA-binding transcription factor activity, RNA polymerase II-specific"/>
    <property type="evidence" value="ECO:0007669"/>
    <property type="project" value="TreeGrafter"/>
</dbReference>
<dbReference type="OrthoDB" id="341421at2759"/>
<dbReference type="InterPro" id="IPR002893">
    <property type="entry name" value="Znf_MYND"/>
</dbReference>
<dbReference type="GO" id="GO:0008270">
    <property type="term" value="F:zinc ion binding"/>
    <property type="evidence" value="ECO:0007669"/>
    <property type="project" value="UniProtKB-KW"/>
</dbReference>
<dbReference type="InterPro" id="IPR024119">
    <property type="entry name" value="TF_DEAF-1"/>
</dbReference>
<protein>
    <recommendedName>
        <fullName evidence="5">MYND-type domain-containing protein</fullName>
    </recommendedName>
</protein>
<evidence type="ECO:0000256" key="4">
    <source>
        <dbReference type="PROSITE-ProRule" id="PRU00134"/>
    </source>
</evidence>
<dbReference type="PANTHER" id="PTHR10237">
    <property type="entry name" value="DEFORMED EPIDERMAL AUTOREGULATORY FACTOR 1 HOMOLOG SUPPRESSIN"/>
    <property type="match status" value="1"/>
</dbReference>
<dbReference type="PROSITE" id="PS50865">
    <property type="entry name" value="ZF_MYND_2"/>
    <property type="match status" value="1"/>
</dbReference>
<sequence length="302" mass="33950">MSSGFSLFQKAEQAYIIGRRPDEAFEYYQKAIKKILKDEVVDAKAPTAARHPSEMPEETIGCLWMNFTGFLRDPQMHYNEDTAPEAWKLLNNFRIGNTHKWHSRFKTLHAQMVLKGLQIVATMTIGLLAWDKQDRPTAAKRYAEALKLAKTHPPFDCLGDSAGKEPPNKEVARTIKHFEYYVADQVKQTKDNLAMLIGNDIWNIGFAQAVDEILNTGNVTSPGLRREGVDTLLPVTRIEGDGTVKTVNNMMLASDGCANCGKRDVKLQRCSRCLKVAYCGAECQKENWKIHKATLCGKKTKA</sequence>
<evidence type="ECO:0000256" key="1">
    <source>
        <dbReference type="ARBA" id="ARBA00022723"/>
    </source>
</evidence>
<evidence type="ECO:0000313" key="7">
    <source>
        <dbReference type="Proteomes" id="UP000559256"/>
    </source>
</evidence>
<dbReference type="AlphaFoldDB" id="A0A8H5FH60"/>
<dbReference type="PANTHER" id="PTHR10237:SF14">
    <property type="entry name" value="MYND-TYPE DOMAIN-CONTAINING PROTEIN"/>
    <property type="match status" value="1"/>
</dbReference>
<evidence type="ECO:0000259" key="5">
    <source>
        <dbReference type="PROSITE" id="PS50865"/>
    </source>
</evidence>
<keyword evidence="3" id="KW-0862">Zinc</keyword>
<evidence type="ECO:0000256" key="3">
    <source>
        <dbReference type="ARBA" id="ARBA00022833"/>
    </source>
</evidence>
<dbReference type="Pfam" id="PF01753">
    <property type="entry name" value="zf-MYND"/>
    <property type="match status" value="1"/>
</dbReference>
<evidence type="ECO:0000256" key="2">
    <source>
        <dbReference type="ARBA" id="ARBA00022771"/>
    </source>
</evidence>
<comment type="caution">
    <text evidence="6">The sequence shown here is derived from an EMBL/GenBank/DDBJ whole genome shotgun (WGS) entry which is preliminary data.</text>
</comment>
<proteinExistence type="predicted"/>